<evidence type="ECO:0000313" key="11">
    <source>
        <dbReference type="EMBL" id="GMN49079.1"/>
    </source>
</evidence>
<dbReference type="PANTHER" id="PTHR43780:SF7">
    <property type="entry name" value="D-CYSTEINE DESULFHYDRASE 2, MITOCHONDRIAL"/>
    <property type="match status" value="1"/>
</dbReference>
<dbReference type="InterPro" id="IPR036052">
    <property type="entry name" value="TrpB-like_PALP_sf"/>
</dbReference>
<keyword evidence="4" id="KW-0663">Pyridoxal phosphate</keyword>
<accession>A0AA88A3X0</accession>
<evidence type="ECO:0000256" key="8">
    <source>
        <dbReference type="ARBA" id="ARBA00050761"/>
    </source>
</evidence>
<dbReference type="Pfam" id="PF00291">
    <property type="entry name" value="PALP"/>
    <property type="match status" value="1"/>
</dbReference>
<comment type="subcellular location">
    <subcellularLocation>
        <location evidence="2">Mitochondrion</location>
    </subcellularLocation>
</comment>
<evidence type="ECO:0000256" key="9">
    <source>
        <dbReference type="ARBA" id="ARBA00066823"/>
    </source>
</evidence>
<sequence>MKIQRFTSKVTIPATRRSLYSGEPPHSGQQGVPKVEFSGEEFVANLLDRRWTLSSPETKIQQILLSEKKGTHRGDMSHDVSLLNDANLGPRMMEDTQGPSFYVVRDDLLHPLVNGNKSRKLDALLSLVEDHSVTDIVTCGGCQSAHAAAVAVSCAEKGIRSHLLLRGEQPEIQTGYNLISTMYGNVTYIPRSLYANREKMLKSHADHVASSHGHVLWFDDILEASTTCNKLDSNIAPQEEYRSDDLRKVAIVNEGAGDVVALLGVIRLVRYLSQDHLFGKKGRLKLIVDSGTGTTAVGLGLGAICLGLPWEITAVMLADTVDGYREHEKRLITNFKRHFGFPCVESGLNEADESIVHWVERRRPRKFGSVMEGEVEACQKIAQRTGILVDPVYTFSAWEMATVLSQKGAKGDEKVVMLHTGGTLGMFGLAQRYRSYFSKLKDRISS</sequence>
<evidence type="ECO:0000256" key="7">
    <source>
        <dbReference type="ARBA" id="ARBA00023239"/>
    </source>
</evidence>
<evidence type="ECO:0000256" key="5">
    <source>
        <dbReference type="ARBA" id="ARBA00022946"/>
    </source>
</evidence>
<evidence type="ECO:0000256" key="1">
    <source>
        <dbReference type="ARBA" id="ARBA00001933"/>
    </source>
</evidence>
<evidence type="ECO:0000256" key="4">
    <source>
        <dbReference type="ARBA" id="ARBA00022898"/>
    </source>
</evidence>
<name>A0AA88A3X0_FICCA</name>
<dbReference type="GO" id="GO:0019148">
    <property type="term" value="F:D-cysteine desulfhydrase activity"/>
    <property type="evidence" value="ECO:0007669"/>
    <property type="project" value="UniProtKB-EC"/>
</dbReference>
<evidence type="ECO:0000256" key="3">
    <source>
        <dbReference type="ARBA" id="ARBA00008639"/>
    </source>
</evidence>
<keyword evidence="5" id="KW-0809">Transit peptide</keyword>
<dbReference type="SUPFAM" id="SSF53686">
    <property type="entry name" value="Tryptophan synthase beta subunit-like PLP-dependent enzymes"/>
    <property type="match status" value="1"/>
</dbReference>
<dbReference type="InterPro" id="IPR001926">
    <property type="entry name" value="TrpB-like_PALP"/>
</dbReference>
<comment type="catalytic activity">
    <reaction evidence="8">
        <text>D-cysteine + H2O = hydrogen sulfide + pyruvate + NH4(+) + H(+)</text>
        <dbReference type="Rhea" id="RHEA:11268"/>
        <dbReference type="ChEBI" id="CHEBI:15361"/>
        <dbReference type="ChEBI" id="CHEBI:15377"/>
        <dbReference type="ChEBI" id="CHEBI:15378"/>
        <dbReference type="ChEBI" id="CHEBI:28938"/>
        <dbReference type="ChEBI" id="CHEBI:29919"/>
        <dbReference type="ChEBI" id="CHEBI:35236"/>
        <dbReference type="EC" id="4.4.1.15"/>
    </reaction>
</comment>
<dbReference type="Proteomes" id="UP001187192">
    <property type="component" value="Unassembled WGS sequence"/>
</dbReference>
<comment type="similarity">
    <text evidence="3">Belongs to the ACC deaminase/D-cysteine desulfhydrase family.</text>
</comment>
<evidence type="ECO:0000256" key="6">
    <source>
        <dbReference type="ARBA" id="ARBA00023128"/>
    </source>
</evidence>
<dbReference type="FunFam" id="3.40.50.1100:FF:000050">
    <property type="entry name" value="D-cysteine desulfhydrase 2, mitochondrial"/>
    <property type="match status" value="1"/>
</dbReference>
<feature type="domain" description="Tryptophan synthase beta chain-like PALP" evidence="10">
    <location>
        <begin position="97"/>
        <end position="421"/>
    </location>
</feature>
<keyword evidence="12" id="KW-1185">Reference proteome</keyword>
<dbReference type="PANTHER" id="PTHR43780">
    <property type="entry name" value="1-AMINOCYCLOPROPANE-1-CARBOXYLATE DEAMINASE-RELATED"/>
    <property type="match status" value="1"/>
</dbReference>
<protein>
    <recommendedName>
        <fullName evidence="9">D-cysteine desulfhydrase</fullName>
        <ecNumber evidence="9">4.4.1.15</ecNumber>
    </recommendedName>
</protein>
<evidence type="ECO:0000256" key="2">
    <source>
        <dbReference type="ARBA" id="ARBA00004173"/>
    </source>
</evidence>
<dbReference type="EMBL" id="BTGU01000030">
    <property type="protein sequence ID" value="GMN49079.1"/>
    <property type="molecule type" value="Genomic_DNA"/>
</dbReference>
<dbReference type="GO" id="GO:0005739">
    <property type="term" value="C:mitochondrion"/>
    <property type="evidence" value="ECO:0007669"/>
    <property type="project" value="UniProtKB-SubCell"/>
</dbReference>
<dbReference type="AlphaFoldDB" id="A0AA88A3X0"/>
<dbReference type="FunFam" id="3.40.50.1100:FF:000081">
    <property type="entry name" value="D-cysteine desulfhydrase 2 mitochondrial"/>
    <property type="match status" value="1"/>
</dbReference>
<reference evidence="11" key="1">
    <citation type="submission" date="2023-07" db="EMBL/GenBank/DDBJ databases">
        <title>draft genome sequence of fig (Ficus carica).</title>
        <authorList>
            <person name="Takahashi T."/>
            <person name="Nishimura K."/>
        </authorList>
    </citation>
    <scope>NUCLEOTIDE SEQUENCE</scope>
</reference>
<keyword evidence="6" id="KW-0496">Mitochondrion</keyword>
<evidence type="ECO:0000259" key="10">
    <source>
        <dbReference type="Pfam" id="PF00291"/>
    </source>
</evidence>
<dbReference type="EC" id="4.4.1.15" evidence="9"/>
<comment type="caution">
    <text evidence="11">The sequence shown here is derived from an EMBL/GenBank/DDBJ whole genome shotgun (WGS) entry which is preliminary data.</text>
</comment>
<gene>
    <name evidence="11" type="ORF">TIFTF001_018249</name>
</gene>
<dbReference type="InterPro" id="IPR027278">
    <property type="entry name" value="ACCD_DCysDesulf"/>
</dbReference>
<evidence type="ECO:0000313" key="12">
    <source>
        <dbReference type="Proteomes" id="UP001187192"/>
    </source>
</evidence>
<comment type="cofactor">
    <cofactor evidence="1">
        <name>pyridoxal 5'-phosphate</name>
        <dbReference type="ChEBI" id="CHEBI:597326"/>
    </cofactor>
</comment>
<keyword evidence="7" id="KW-0456">Lyase</keyword>
<organism evidence="11 12">
    <name type="scientific">Ficus carica</name>
    <name type="common">Common fig</name>
    <dbReference type="NCBI Taxonomy" id="3494"/>
    <lineage>
        <taxon>Eukaryota</taxon>
        <taxon>Viridiplantae</taxon>
        <taxon>Streptophyta</taxon>
        <taxon>Embryophyta</taxon>
        <taxon>Tracheophyta</taxon>
        <taxon>Spermatophyta</taxon>
        <taxon>Magnoliopsida</taxon>
        <taxon>eudicotyledons</taxon>
        <taxon>Gunneridae</taxon>
        <taxon>Pentapetalae</taxon>
        <taxon>rosids</taxon>
        <taxon>fabids</taxon>
        <taxon>Rosales</taxon>
        <taxon>Moraceae</taxon>
        <taxon>Ficeae</taxon>
        <taxon>Ficus</taxon>
    </lineage>
</organism>
<dbReference type="Gene3D" id="3.40.50.1100">
    <property type="match status" value="2"/>
</dbReference>
<proteinExistence type="inferred from homology"/>